<protein>
    <submittedName>
        <fullName evidence="5">Short chain dehydrogenase</fullName>
    </submittedName>
</protein>
<organism evidence="5 6">
    <name type="scientific">Chitinophaga silvatica</name>
    <dbReference type="NCBI Taxonomy" id="2282649"/>
    <lineage>
        <taxon>Bacteria</taxon>
        <taxon>Pseudomonadati</taxon>
        <taxon>Bacteroidota</taxon>
        <taxon>Chitinophagia</taxon>
        <taxon>Chitinophagales</taxon>
        <taxon>Chitinophagaceae</taxon>
        <taxon>Chitinophaga</taxon>
    </lineage>
</organism>
<dbReference type="Gene3D" id="3.40.50.720">
    <property type="entry name" value="NAD(P)-binding Rossmann-like Domain"/>
    <property type="match status" value="1"/>
</dbReference>
<dbReference type="OrthoDB" id="822355at2"/>
<evidence type="ECO:0000259" key="4">
    <source>
        <dbReference type="SMART" id="SM00822"/>
    </source>
</evidence>
<accession>A0A3E1YAU1</accession>
<dbReference type="InterPro" id="IPR036291">
    <property type="entry name" value="NAD(P)-bd_dom_sf"/>
</dbReference>
<name>A0A3E1YAU1_9BACT</name>
<dbReference type="NCBIfam" id="NF004825">
    <property type="entry name" value="PRK06181.1"/>
    <property type="match status" value="1"/>
</dbReference>
<dbReference type="InterPro" id="IPR020904">
    <property type="entry name" value="Sc_DH/Rdtase_CS"/>
</dbReference>
<dbReference type="PANTHER" id="PTHR44196:SF1">
    <property type="entry name" value="DEHYDROGENASE_REDUCTASE SDR FAMILY MEMBER 7B"/>
    <property type="match status" value="1"/>
</dbReference>
<evidence type="ECO:0000313" key="6">
    <source>
        <dbReference type="Proteomes" id="UP000260644"/>
    </source>
</evidence>
<dbReference type="EMBL" id="QPMM01000006">
    <property type="protein sequence ID" value="RFS22756.1"/>
    <property type="molecule type" value="Genomic_DNA"/>
</dbReference>
<evidence type="ECO:0000256" key="1">
    <source>
        <dbReference type="ARBA" id="ARBA00006484"/>
    </source>
</evidence>
<dbReference type="AlphaFoldDB" id="A0A3E1YAU1"/>
<keyword evidence="6" id="KW-1185">Reference proteome</keyword>
<dbReference type="RefSeq" id="WP_116976149.1">
    <property type="nucleotide sequence ID" value="NZ_QPMM01000006.1"/>
</dbReference>
<dbReference type="InterPro" id="IPR002347">
    <property type="entry name" value="SDR_fam"/>
</dbReference>
<dbReference type="Pfam" id="PF00106">
    <property type="entry name" value="adh_short"/>
    <property type="match status" value="1"/>
</dbReference>
<feature type="domain" description="Ketoreductase" evidence="4">
    <location>
        <begin position="7"/>
        <end position="191"/>
    </location>
</feature>
<dbReference type="InterPro" id="IPR057326">
    <property type="entry name" value="KR_dom"/>
</dbReference>
<reference evidence="5 6" key="1">
    <citation type="submission" date="2018-07" db="EMBL/GenBank/DDBJ databases">
        <title>Chitinophaga K2CV101002-2 sp. nov., isolated from a monsoon evergreen broad-leaved forest soil.</title>
        <authorList>
            <person name="Lv Y."/>
        </authorList>
    </citation>
    <scope>NUCLEOTIDE SEQUENCE [LARGE SCALE GENOMIC DNA]</scope>
    <source>
        <strain evidence="5 6">GDMCC 1.1288</strain>
    </source>
</reference>
<dbReference type="PANTHER" id="PTHR44196">
    <property type="entry name" value="DEHYDROGENASE/REDUCTASE SDR FAMILY MEMBER 7B"/>
    <property type="match status" value="1"/>
</dbReference>
<dbReference type="GO" id="GO:0016491">
    <property type="term" value="F:oxidoreductase activity"/>
    <property type="evidence" value="ECO:0007669"/>
    <property type="project" value="UniProtKB-KW"/>
</dbReference>
<dbReference type="PRINTS" id="PR00081">
    <property type="entry name" value="GDHRDH"/>
</dbReference>
<evidence type="ECO:0000313" key="5">
    <source>
        <dbReference type="EMBL" id="RFS22756.1"/>
    </source>
</evidence>
<keyword evidence="2" id="KW-0560">Oxidoreductase</keyword>
<dbReference type="SMART" id="SM00822">
    <property type="entry name" value="PKS_KR"/>
    <property type="match status" value="1"/>
</dbReference>
<evidence type="ECO:0000256" key="3">
    <source>
        <dbReference type="RuleBase" id="RU000363"/>
    </source>
</evidence>
<dbReference type="PROSITE" id="PS00061">
    <property type="entry name" value="ADH_SHORT"/>
    <property type="match status" value="1"/>
</dbReference>
<proteinExistence type="inferred from homology"/>
<sequence length="263" mass="29573">MQQYKDKVVLITGGNSGIGKELALLLARQQAKLILVARNIPALEAARNECRLYTPNCEVIQADVTDEIQVKEAAERAVNIFGRIDVLVNNAGVTQRSKLIDTSVAAIRQLMEINFFGAVIFTKALLPHFKEQQQGQIIVISSMAGLMGYPWRSGYNAAKHALQGYFETLQTEQPIPQLYTTIICPGRIHTPITYAAITGDGSPYGKMDPHQEKGLSVHYCAREILKAMAKRKKVVLIAREEKLLYWIKKWCRPLFYWIARKGN</sequence>
<comment type="similarity">
    <text evidence="1 3">Belongs to the short-chain dehydrogenases/reductases (SDR) family.</text>
</comment>
<gene>
    <name evidence="5" type="ORF">DVR12_13270</name>
</gene>
<dbReference type="GO" id="GO:0016020">
    <property type="term" value="C:membrane"/>
    <property type="evidence" value="ECO:0007669"/>
    <property type="project" value="TreeGrafter"/>
</dbReference>
<dbReference type="SUPFAM" id="SSF51735">
    <property type="entry name" value="NAD(P)-binding Rossmann-fold domains"/>
    <property type="match status" value="1"/>
</dbReference>
<dbReference type="PRINTS" id="PR00080">
    <property type="entry name" value="SDRFAMILY"/>
</dbReference>
<dbReference type="Proteomes" id="UP000260644">
    <property type="component" value="Unassembled WGS sequence"/>
</dbReference>
<comment type="caution">
    <text evidence="5">The sequence shown here is derived from an EMBL/GenBank/DDBJ whole genome shotgun (WGS) entry which is preliminary data.</text>
</comment>
<evidence type="ECO:0000256" key="2">
    <source>
        <dbReference type="ARBA" id="ARBA00023002"/>
    </source>
</evidence>